<evidence type="ECO:0000259" key="3">
    <source>
        <dbReference type="Pfam" id="PF00171"/>
    </source>
</evidence>
<comment type="caution">
    <text evidence="4">The sequence shown here is derived from an EMBL/GenBank/DDBJ whole genome shotgun (WGS) entry which is preliminary data.</text>
</comment>
<keyword evidence="5" id="KW-1185">Reference proteome</keyword>
<evidence type="ECO:0000313" key="4">
    <source>
        <dbReference type="EMBL" id="PYF07744.1"/>
    </source>
</evidence>
<protein>
    <submittedName>
        <fullName evidence="4">Aldehyde dehydrogenase (NAD+)</fullName>
    </submittedName>
</protein>
<dbReference type="FunFam" id="3.40.605.10:FF:000007">
    <property type="entry name" value="NAD/NADP-dependent betaine aldehyde dehydrogenase"/>
    <property type="match status" value="1"/>
</dbReference>
<dbReference type="SUPFAM" id="SSF53720">
    <property type="entry name" value="ALDH-like"/>
    <property type="match status" value="1"/>
</dbReference>
<evidence type="ECO:0000313" key="5">
    <source>
        <dbReference type="Proteomes" id="UP000247727"/>
    </source>
</evidence>
<evidence type="ECO:0000256" key="1">
    <source>
        <dbReference type="ARBA" id="ARBA00009986"/>
    </source>
</evidence>
<keyword evidence="2" id="KW-0560">Oxidoreductase</keyword>
<dbReference type="Pfam" id="PF00171">
    <property type="entry name" value="Aldedh"/>
    <property type="match status" value="1"/>
</dbReference>
<dbReference type="RefSeq" id="WP_110806822.1">
    <property type="nucleotide sequence ID" value="NZ_QJTK01000016.1"/>
</dbReference>
<accession>A0A318TSW3</accession>
<dbReference type="PANTHER" id="PTHR42804">
    <property type="entry name" value="ALDEHYDE DEHYDROGENASE"/>
    <property type="match status" value="1"/>
</dbReference>
<dbReference type="GO" id="GO:0016620">
    <property type="term" value="F:oxidoreductase activity, acting on the aldehyde or oxo group of donors, NAD or NADP as acceptor"/>
    <property type="evidence" value="ECO:0007669"/>
    <property type="project" value="InterPro"/>
</dbReference>
<gene>
    <name evidence="4" type="ORF">C8J30_11670</name>
</gene>
<feature type="domain" description="Aldehyde dehydrogenase" evidence="3">
    <location>
        <begin position="13"/>
        <end position="473"/>
    </location>
</feature>
<dbReference type="InterPro" id="IPR016163">
    <property type="entry name" value="Ald_DH_C"/>
</dbReference>
<name>A0A318TSW3_9RHOB</name>
<dbReference type="PANTHER" id="PTHR42804:SF1">
    <property type="entry name" value="ALDEHYDE DEHYDROGENASE-RELATED"/>
    <property type="match status" value="1"/>
</dbReference>
<proteinExistence type="inferred from homology"/>
<organism evidence="4 5">
    <name type="scientific">Rhodobacter viridis</name>
    <dbReference type="NCBI Taxonomy" id="1054202"/>
    <lineage>
        <taxon>Bacteria</taxon>
        <taxon>Pseudomonadati</taxon>
        <taxon>Pseudomonadota</taxon>
        <taxon>Alphaproteobacteria</taxon>
        <taxon>Rhodobacterales</taxon>
        <taxon>Rhodobacter group</taxon>
        <taxon>Rhodobacter</taxon>
    </lineage>
</organism>
<dbReference type="Gene3D" id="3.40.309.10">
    <property type="entry name" value="Aldehyde Dehydrogenase, Chain A, domain 2"/>
    <property type="match status" value="1"/>
</dbReference>
<dbReference type="OrthoDB" id="9812625at2"/>
<sequence length="478" mass="50826">MIEKRQFYIDGKWVGPEAPRDHFVIDPSTEEPCAIISLGDQADTDAAVTAALRAGPGWAATPPAERLAAVERILAIYQARGEEMAAAMSLEMGAPIDFARESQVGAGIWHISNFIRAAQEFEWVHPLGEGTPGAMIAYEPVGVVGLITPWNWPMNQVTLKVIPALIAGCTMVLKPSEEAPLSSLLFAEFVHEAGVPAGVFNLVNGDGLGVGTQLSTHPDVEMISFTGSTRAGKAISQAAAATLKRVCLELGGKGANLVFADADDKAVARGVRHCMNNSGQSCNAPTRMLVERPLYDRAVEIAAEVAASIKIGSAHEPGRHIGPVVNAAQFEKIQGLIETGIKEGARLVAGGLGRPEGLNKGFFIRPTVFADVTPEMTVMREEIFGPVLSIMPFDTEAEAVEIANATPYGLTNYVQSQDGARRNRLARLLRSGMVEMNGQSRGAGAPFGGVRASGRAREGGRWGIEEFCEVKSISGWAD</sequence>
<dbReference type="InterPro" id="IPR016161">
    <property type="entry name" value="Ald_DH/histidinol_DH"/>
</dbReference>
<reference evidence="4 5" key="1">
    <citation type="submission" date="2018-06" db="EMBL/GenBank/DDBJ databases">
        <title>Genomic Encyclopedia of Type Strains, Phase III (KMG-III): the genomes of soil and plant-associated and newly described type strains.</title>
        <authorList>
            <person name="Whitman W."/>
        </authorList>
    </citation>
    <scope>NUCLEOTIDE SEQUENCE [LARGE SCALE GENOMIC DNA]</scope>
    <source>
        <strain evidence="4 5">JA737</strain>
    </source>
</reference>
<dbReference type="Gene3D" id="3.40.605.10">
    <property type="entry name" value="Aldehyde Dehydrogenase, Chain A, domain 1"/>
    <property type="match status" value="1"/>
</dbReference>
<dbReference type="Proteomes" id="UP000247727">
    <property type="component" value="Unassembled WGS sequence"/>
</dbReference>
<dbReference type="InterPro" id="IPR016162">
    <property type="entry name" value="Ald_DH_N"/>
</dbReference>
<dbReference type="EMBL" id="QJTK01000016">
    <property type="protein sequence ID" value="PYF07744.1"/>
    <property type="molecule type" value="Genomic_DNA"/>
</dbReference>
<dbReference type="AlphaFoldDB" id="A0A318TSW3"/>
<evidence type="ECO:0000256" key="2">
    <source>
        <dbReference type="ARBA" id="ARBA00023002"/>
    </source>
</evidence>
<dbReference type="CDD" id="cd07138">
    <property type="entry name" value="ALDH_CddD_SSP0762"/>
    <property type="match status" value="1"/>
</dbReference>
<dbReference type="InterPro" id="IPR015590">
    <property type="entry name" value="Aldehyde_DH_dom"/>
</dbReference>
<comment type="similarity">
    <text evidence="1">Belongs to the aldehyde dehydrogenase family.</text>
</comment>